<proteinExistence type="predicted"/>
<dbReference type="Gene3D" id="3.40.50.300">
    <property type="entry name" value="P-loop containing nucleotide triphosphate hydrolases"/>
    <property type="match status" value="1"/>
</dbReference>
<name>A0A6B2JIM9_9RHOB</name>
<organism evidence="1 2">
    <name type="scientific">Pseudoroseicyclus tamaricis</name>
    <dbReference type="NCBI Taxonomy" id="2705421"/>
    <lineage>
        <taxon>Bacteria</taxon>
        <taxon>Pseudomonadati</taxon>
        <taxon>Pseudomonadota</taxon>
        <taxon>Alphaproteobacteria</taxon>
        <taxon>Rhodobacterales</taxon>
        <taxon>Paracoccaceae</taxon>
        <taxon>Pseudoroseicyclus</taxon>
    </lineage>
</organism>
<evidence type="ECO:0000313" key="2">
    <source>
        <dbReference type="Proteomes" id="UP000474757"/>
    </source>
</evidence>
<evidence type="ECO:0000313" key="1">
    <source>
        <dbReference type="EMBL" id="NDV01241.1"/>
    </source>
</evidence>
<dbReference type="EMBL" id="JAAGAB010000002">
    <property type="protein sequence ID" value="NDV01241.1"/>
    <property type="molecule type" value="Genomic_DNA"/>
</dbReference>
<dbReference type="SUPFAM" id="SSF52540">
    <property type="entry name" value="P-loop containing nucleoside triphosphate hydrolases"/>
    <property type="match status" value="1"/>
</dbReference>
<dbReference type="AlphaFoldDB" id="A0A6B2JIM9"/>
<protein>
    <recommendedName>
        <fullName evidence="3">Sulfotransferase family protein</fullName>
    </recommendedName>
</protein>
<keyword evidence="2" id="KW-1185">Reference proteome</keyword>
<accession>A0A6B2JIM9</accession>
<sequence>MRTTMISNTILVTGAPRSGTTPMGDALRHLPGAVSLYEPLGLSGDGRVTVRFPIPGEPAFTEETFGEVLEDMRRFRLRFHKQRRPVERVGWMRAAAVRVVGTRALMSQRIARLTPRKDTLIWKDPMAVFCVRHEASHGFRSVITVRPPLAQAASYKRLAWRPRTREIYDRYAARFGPVPEVADRLDELEYEDVGSSALLWHLIHRHLLRVTPQEAGHVHFFAPQVRGQDDQAAFDAVFDWLGRTMPAAVRHNLVRRAAASGSGSPKERRVHDWNRTSAQANTYWKEVLTEDEVALVEDINGGLWDEVRAHIIAHC</sequence>
<dbReference type="Proteomes" id="UP000474757">
    <property type="component" value="Unassembled WGS sequence"/>
</dbReference>
<evidence type="ECO:0008006" key="3">
    <source>
        <dbReference type="Google" id="ProtNLM"/>
    </source>
</evidence>
<reference evidence="1 2" key="1">
    <citation type="submission" date="2020-02" db="EMBL/GenBank/DDBJ databases">
        <title>Pseudoroseicyclus tamarix, sp. nov., isolated from offshore sediment of a Tamarix chinensis forest.</title>
        <authorList>
            <person name="Gai Y."/>
        </authorList>
    </citation>
    <scope>NUCLEOTIDE SEQUENCE [LARGE SCALE GENOMIC DNA]</scope>
    <source>
        <strain evidence="1 2">CLL3-39</strain>
    </source>
</reference>
<dbReference type="RefSeq" id="WP_163892762.1">
    <property type="nucleotide sequence ID" value="NZ_JAAFYS010000002.1"/>
</dbReference>
<comment type="caution">
    <text evidence="1">The sequence shown here is derived from an EMBL/GenBank/DDBJ whole genome shotgun (WGS) entry which is preliminary data.</text>
</comment>
<dbReference type="InterPro" id="IPR027417">
    <property type="entry name" value="P-loop_NTPase"/>
</dbReference>
<gene>
    <name evidence="1" type="ORF">GZA08_09715</name>
</gene>